<feature type="region of interest" description="Disordered" evidence="1">
    <location>
        <begin position="233"/>
        <end position="400"/>
    </location>
</feature>
<comment type="caution">
    <text evidence="2">The sequence shown here is derived from an EMBL/GenBank/DDBJ whole genome shotgun (WGS) entry which is preliminary data.</text>
</comment>
<dbReference type="EMBL" id="PQIB02000018">
    <property type="protein sequence ID" value="RLM55879.1"/>
    <property type="molecule type" value="Genomic_DNA"/>
</dbReference>
<feature type="compositionally biased region" description="Basic residues" evidence="1">
    <location>
        <begin position="463"/>
        <end position="474"/>
    </location>
</feature>
<keyword evidence="3" id="KW-1185">Reference proteome</keyword>
<dbReference type="PANTHER" id="PTHR21348:SF2">
    <property type="entry name" value="SULFIREDOXIN-1"/>
    <property type="match status" value="1"/>
</dbReference>
<dbReference type="AlphaFoldDB" id="A0A3L6PFZ6"/>
<accession>A0A3L6PFZ6</accession>
<dbReference type="InterPro" id="IPR036086">
    <property type="entry name" value="ParB/Sulfiredoxin_sf"/>
</dbReference>
<dbReference type="STRING" id="4540.A0A3L6PFZ6"/>
<evidence type="ECO:0000313" key="3">
    <source>
        <dbReference type="Proteomes" id="UP000275267"/>
    </source>
</evidence>
<dbReference type="Proteomes" id="UP000275267">
    <property type="component" value="Unassembled WGS sequence"/>
</dbReference>
<dbReference type="OrthoDB" id="10023328at2759"/>
<evidence type="ECO:0000256" key="1">
    <source>
        <dbReference type="SAM" id="MobiDB-lite"/>
    </source>
</evidence>
<feature type="region of interest" description="Disordered" evidence="1">
    <location>
        <begin position="446"/>
        <end position="474"/>
    </location>
</feature>
<proteinExistence type="predicted"/>
<feature type="compositionally biased region" description="Basic residues" evidence="1">
    <location>
        <begin position="256"/>
        <end position="269"/>
    </location>
</feature>
<evidence type="ECO:0008006" key="4">
    <source>
        <dbReference type="Google" id="ProtNLM"/>
    </source>
</evidence>
<protein>
    <recommendedName>
        <fullName evidence="4">Sulfiredoxin</fullName>
    </recommendedName>
</protein>
<evidence type="ECO:0000313" key="2">
    <source>
        <dbReference type="EMBL" id="RLM55879.1"/>
    </source>
</evidence>
<dbReference type="GO" id="GO:0005737">
    <property type="term" value="C:cytoplasm"/>
    <property type="evidence" value="ECO:0007669"/>
    <property type="project" value="TreeGrafter"/>
</dbReference>
<feature type="compositionally biased region" description="Pro residues" evidence="1">
    <location>
        <begin position="367"/>
        <end position="378"/>
    </location>
</feature>
<dbReference type="GO" id="GO:0032542">
    <property type="term" value="F:sulfiredoxin activity"/>
    <property type="evidence" value="ECO:0007669"/>
    <property type="project" value="InterPro"/>
</dbReference>
<gene>
    <name evidence="2" type="ORF">C2845_PM10G04010</name>
</gene>
<dbReference type="PANTHER" id="PTHR21348">
    <property type="match status" value="1"/>
</dbReference>
<sequence length="474" mass="49447">MASSSSLGLAMTPGVLLHRRVVTHAFFIRGRGRSASGRRSRNLALCASSSNGAAVPSLTSDSDKKGPVIMEIPLDKIRRPLMRTRANDPAKVQELMDSIRVIGLQARPAGCRGGGAGRFVRRSGPAPTTTLAAAGDARSAPSLLGDASAVLGDAASVAAAGPMGGARPASSLPSLAKASHALAVKGTRDVFNACHKRSDRAPALEACDEVAGQPAAVAGDALAKAFTALANGRADTVPTRSRRRRRVRAGQGAQSPRRRAARWPRRPKPKYSDEAPSPCRRVRGARCSGRMPAPSSAMRRRSWHQEPPASPRRVMRGPQGRNRRHRPGVPTPTGGGAPATAPNKANPVAAPSCSAPCHRHGGAPQRCPRPVPARPPVWPGSCDPSSPRMPPSRGTPPLTASSLKSLRLVSRRGLRIPPSPPGAVVVGAAAAPALHPRRRLLVQAGAPALHRGGDRGAVARHGPGPRHRKHVHAQ</sequence>
<dbReference type="SUPFAM" id="SSF110849">
    <property type="entry name" value="ParB/Sulfiredoxin"/>
    <property type="match status" value="1"/>
</dbReference>
<dbReference type="Gene3D" id="3.90.1530.10">
    <property type="entry name" value="Conserved hypothetical protein from pyrococcus furiosus pfu- 392566-001, ParB domain"/>
    <property type="match status" value="1"/>
</dbReference>
<dbReference type="GO" id="GO:0034599">
    <property type="term" value="P:cellular response to oxidative stress"/>
    <property type="evidence" value="ECO:0007669"/>
    <property type="project" value="TreeGrafter"/>
</dbReference>
<reference evidence="3" key="1">
    <citation type="journal article" date="2019" name="Nat. Commun.">
        <title>The genome of broomcorn millet.</title>
        <authorList>
            <person name="Zou C."/>
            <person name="Miki D."/>
            <person name="Li D."/>
            <person name="Tang Q."/>
            <person name="Xiao L."/>
            <person name="Rajput S."/>
            <person name="Deng P."/>
            <person name="Jia W."/>
            <person name="Huang R."/>
            <person name="Zhang M."/>
            <person name="Sun Y."/>
            <person name="Hu J."/>
            <person name="Fu X."/>
            <person name="Schnable P.S."/>
            <person name="Li F."/>
            <person name="Zhang H."/>
            <person name="Feng B."/>
            <person name="Zhu X."/>
            <person name="Liu R."/>
            <person name="Schnable J.C."/>
            <person name="Zhu J.-K."/>
            <person name="Zhang H."/>
        </authorList>
    </citation>
    <scope>NUCLEOTIDE SEQUENCE [LARGE SCALE GENOMIC DNA]</scope>
</reference>
<feature type="compositionally biased region" description="Low complexity" evidence="1">
    <location>
        <begin position="338"/>
        <end position="351"/>
    </location>
</feature>
<name>A0A3L6PFZ6_PANMI</name>
<dbReference type="InterPro" id="IPR016692">
    <property type="entry name" value="Sulfiredoxin"/>
</dbReference>
<organism evidence="2 3">
    <name type="scientific">Panicum miliaceum</name>
    <name type="common">Proso millet</name>
    <name type="synonym">Broomcorn millet</name>
    <dbReference type="NCBI Taxonomy" id="4540"/>
    <lineage>
        <taxon>Eukaryota</taxon>
        <taxon>Viridiplantae</taxon>
        <taxon>Streptophyta</taxon>
        <taxon>Embryophyta</taxon>
        <taxon>Tracheophyta</taxon>
        <taxon>Spermatophyta</taxon>
        <taxon>Magnoliopsida</taxon>
        <taxon>Liliopsida</taxon>
        <taxon>Poales</taxon>
        <taxon>Poaceae</taxon>
        <taxon>PACMAD clade</taxon>
        <taxon>Panicoideae</taxon>
        <taxon>Panicodae</taxon>
        <taxon>Paniceae</taxon>
        <taxon>Panicinae</taxon>
        <taxon>Panicum</taxon>
        <taxon>Panicum sect. Panicum</taxon>
    </lineage>
</organism>